<dbReference type="GO" id="GO:0042910">
    <property type="term" value="F:xenobiotic transmembrane transporter activity"/>
    <property type="evidence" value="ECO:0007669"/>
    <property type="project" value="TreeGrafter"/>
</dbReference>
<evidence type="ECO:0000256" key="1">
    <source>
        <dbReference type="SAM" id="Phobius"/>
    </source>
</evidence>
<dbReference type="AlphaFoldDB" id="A0A059FJ42"/>
<dbReference type="PATRIC" id="fig|1280951.3.peg.2693"/>
<dbReference type="Gene3D" id="3.30.2090.10">
    <property type="entry name" value="Multidrug efflux transporter AcrB TolC docking domain, DN and DC subdomains"/>
    <property type="match status" value="2"/>
</dbReference>
<dbReference type="GO" id="GO:0005886">
    <property type="term" value="C:plasma membrane"/>
    <property type="evidence" value="ECO:0007669"/>
    <property type="project" value="TreeGrafter"/>
</dbReference>
<dbReference type="RefSeq" id="WP_011647184.1">
    <property type="nucleotide sequence ID" value="NZ_ARYI01000012.1"/>
</dbReference>
<accession>A0A059FJ42</accession>
<feature type="transmembrane region" description="Helical" evidence="1">
    <location>
        <begin position="1014"/>
        <end position="1042"/>
    </location>
</feature>
<dbReference type="SUPFAM" id="SSF82866">
    <property type="entry name" value="Multidrug efflux transporter AcrB transmembrane domain"/>
    <property type="match status" value="2"/>
</dbReference>
<organism evidence="3 4">
    <name type="scientific">Hyphomonas hirschiana VP5</name>
    <dbReference type="NCBI Taxonomy" id="1280951"/>
    <lineage>
        <taxon>Bacteria</taxon>
        <taxon>Pseudomonadati</taxon>
        <taxon>Pseudomonadota</taxon>
        <taxon>Alphaproteobacteria</taxon>
        <taxon>Hyphomonadales</taxon>
        <taxon>Hyphomonadaceae</taxon>
        <taxon>Hyphomonas</taxon>
    </lineage>
</organism>
<dbReference type="Gene3D" id="3.30.70.1440">
    <property type="entry name" value="Multidrug efflux transporter AcrB pore domain"/>
    <property type="match status" value="1"/>
</dbReference>
<dbReference type="EMBL" id="ARYI01000012">
    <property type="protein sequence ID" value="KCZ90531.1"/>
    <property type="molecule type" value="Genomic_DNA"/>
</dbReference>
<dbReference type="Gene3D" id="3.30.70.1320">
    <property type="entry name" value="Multidrug efflux transporter AcrB pore domain like"/>
    <property type="match status" value="1"/>
</dbReference>
<gene>
    <name evidence="3" type="ORF">HHI_13370</name>
</gene>
<dbReference type="Gene3D" id="1.20.1640.10">
    <property type="entry name" value="Multidrug efflux transporter AcrB transmembrane domain"/>
    <property type="match status" value="2"/>
</dbReference>
<dbReference type="SUPFAM" id="SSF82693">
    <property type="entry name" value="Multidrug efflux transporter AcrB pore domain, PN1, PN2, PC1 and PC2 subdomains"/>
    <property type="match status" value="2"/>
</dbReference>
<keyword evidence="1" id="KW-1133">Transmembrane helix</keyword>
<dbReference type="InterPro" id="IPR027463">
    <property type="entry name" value="AcrB_DN_DC_subdom"/>
</dbReference>
<keyword evidence="1" id="KW-0472">Membrane</keyword>
<feature type="transmembrane region" description="Helical" evidence="1">
    <location>
        <begin position="433"/>
        <end position="453"/>
    </location>
</feature>
<dbReference type="PANTHER" id="PTHR32063">
    <property type="match status" value="1"/>
</dbReference>
<sequence length="1058" mass="113605">MFEAIVKRGTLMTVILSILCIIGVAAAVRIPVQMIPDMEVRTIMVLTTWPGATPQDVEREIVLEQEEFLSTIPGMERLVSSVSAGQAMIELEFPHDVDLTETLIRVNNALSQVPSYPLNVDQPRVDATSFSDQAFMYFRLAPLPGNPRALDMNMMGDFLDRNVRRRLERVAGVSQAEISGPARQVQILLDAGRLAERRLSLTDVRNAITARNRDVSGGDLESGKRSYLLRTVGRYEDVDDIGATILSRDEEAIVRLSDVATVRLAHYEPGEILLYEGRPARLLSLRRESGANVIAVSRAVREEMAAINADVLDPAGLQMTLITDDSGYVEASVRNVWTNLGLGAALATLVMFLFLRSGRATLIGVIGIPICTIAAFLGLLLAGRTINVISLAGVAFAIGMTLDNSIVVLESIDMARRRGLDRFRAAIEGVRDVWPAVVASTLTTILVFLPILFIEQEAGQLYSDVALAISGSILASMLVSVTLVPTLGARLMPRQTPQVPAGQFVSEDRAGVYGWITRAVESLTATTARRLACMLGSAGLSAWILFALTPPAEYLPEGEEARIFAIMSAPAGYNLSRMEEIALEIEQELTPYLDASPDAYSRGEAEIPAIGRLIITAHSQSVWMMATTKAPGHIDALTRKVTEIYENYPGMSAFATRGSIITSNDGGTRSVNVDVSGPDLETIYAVASTVFRRAGDVFEDPMIQSDPATLSLSQPMIEIRPDWARAAEIGFSAEEIGFSVAALTDGAFVDEFYSDDRKIDMFVFSDAGQSADPDGLGQLQLFTPEGSIIPLSSIAEVAERVDTNAIRRVNGSRTVTLNIIPPRSVPLERGVAIVEEDVIAQMRAAGEIPASVTLDISGAADQLDATRGALLQNYAVAILIVYLLLVAIFVHWGYPLLVMATIPLGFAGGIVGLTLLNAGGALLPALGLPAISQSFDMISMLGFLILMGTVVNNPILVVHRAMENMKIAGADPRRAVAEAVASRLRPMLMSSVTTIVGLLPLVLVPGAGSELYRGVGAIVLFGILGMIVVTLTFLPSLTVTVLQLAKRGKQLAPEEAAG</sequence>
<dbReference type="Gene3D" id="3.30.70.1430">
    <property type="entry name" value="Multidrug efflux transporter AcrB pore domain"/>
    <property type="match status" value="2"/>
</dbReference>
<feature type="domain" description="SSD" evidence="2">
    <location>
        <begin position="868"/>
        <end position="1046"/>
    </location>
</feature>
<feature type="transmembrane region" description="Helical" evidence="1">
    <location>
        <begin position="362"/>
        <end position="382"/>
    </location>
</feature>
<dbReference type="OrthoDB" id="9798415at2"/>
<protein>
    <submittedName>
        <fullName evidence="3">AcrB/AcrD/AcrF family protein</fullName>
    </submittedName>
</protein>
<keyword evidence="1" id="KW-0812">Transmembrane</keyword>
<feature type="transmembrane region" description="Helical" evidence="1">
    <location>
        <begin position="388"/>
        <end position="412"/>
    </location>
</feature>
<dbReference type="SUPFAM" id="SSF82714">
    <property type="entry name" value="Multidrug efflux transporter AcrB TolC docking domain, DN and DC subdomains"/>
    <property type="match status" value="2"/>
</dbReference>
<proteinExistence type="predicted"/>
<dbReference type="PRINTS" id="PR00702">
    <property type="entry name" value="ACRIFLAVINRP"/>
</dbReference>
<feature type="transmembrane region" description="Helical" evidence="1">
    <location>
        <begin position="336"/>
        <end position="355"/>
    </location>
</feature>
<feature type="transmembrane region" description="Helical" evidence="1">
    <location>
        <begin position="906"/>
        <end position="931"/>
    </location>
</feature>
<evidence type="ECO:0000313" key="3">
    <source>
        <dbReference type="EMBL" id="KCZ90531.1"/>
    </source>
</evidence>
<evidence type="ECO:0000259" key="2">
    <source>
        <dbReference type="PROSITE" id="PS50156"/>
    </source>
</evidence>
<keyword evidence="4" id="KW-1185">Reference proteome</keyword>
<reference evidence="3 4" key="1">
    <citation type="submission" date="2013-04" db="EMBL/GenBank/DDBJ databases">
        <title>Hyphomonas hirschiana VP5 Genome Sequencing.</title>
        <authorList>
            <person name="Lai Q."/>
            <person name="Shao Z."/>
        </authorList>
    </citation>
    <scope>NUCLEOTIDE SEQUENCE [LARGE SCALE GENOMIC DNA]</scope>
    <source>
        <strain evidence="3 4">VP5</strain>
    </source>
</reference>
<dbReference type="InterPro" id="IPR000731">
    <property type="entry name" value="SSD"/>
</dbReference>
<dbReference type="InterPro" id="IPR001036">
    <property type="entry name" value="Acrflvin-R"/>
</dbReference>
<dbReference type="PANTHER" id="PTHR32063:SF0">
    <property type="entry name" value="SWARMING MOTILITY PROTEIN SWRC"/>
    <property type="match status" value="1"/>
</dbReference>
<dbReference type="Proteomes" id="UP000025061">
    <property type="component" value="Unassembled WGS sequence"/>
</dbReference>
<comment type="caution">
    <text evidence="3">The sequence shown here is derived from an EMBL/GenBank/DDBJ whole genome shotgun (WGS) entry which is preliminary data.</text>
</comment>
<dbReference type="Pfam" id="PF00873">
    <property type="entry name" value="ACR_tran"/>
    <property type="match status" value="1"/>
</dbReference>
<feature type="transmembrane region" description="Helical" evidence="1">
    <location>
        <begin position="937"/>
        <end position="958"/>
    </location>
</feature>
<evidence type="ECO:0000313" key="4">
    <source>
        <dbReference type="Proteomes" id="UP000025061"/>
    </source>
</evidence>
<name>A0A059FJ42_9PROT</name>
<feature type="transmembrane region" description="Helical" evidence="1">
    <location>
        <begin position="988"/>
        <end position="1008"/>
    </location>
</feature>
<dbReference type="PROSITE" id="PS50156">
    <property type="entry name" value="SSD"/>
    <property type="match status" value="1"/>
</dbReference>
<feature type="transmembrane region" description="Helical" evidence="1">
    <location>
        <begin position="874"/>
        <end position="894"/>
    </location>
</feature>
<feature type="transmembrane region" description="Helical" evidence="1">
    <location>
        <begin position="465"/>
        <end position="484"/>
    </location>
</feature>